<evidence type="ECO:0000313" key="2">
    <source>
        <dbReference type="EMBL" id="RCX22889.1"/>
    </source>
</evidence>
<evidence type="ECO:0000313" key="3">
    <source>
        <dbReference type="Proteomes" id="UP000253090"/>
    </source>
</evidence>
<keyword evidence="1" id="KW-0812">Transmembrane</keyword>
<keyword evidence="1" id="KW-1133">Transmembrane helix</keyword>
<comment type="caution">
    <text evidence="2">The sequence shown here is derived from an EMBL/GenBank/DDBJ whole genome shotgun (WGS) entry which is preliminary data.</text>
</comment>
<dbReference type="RefSeq" id="WP_114494836.1">
    <property type="nucleotide sequence ID" value="NZ_QPJW01000001.1"/>
</dbReference>
<accession>A0A369BMR0</accession>
<dbReference type="AlphaFoldDB" id="A0A369BMR0"/>
<gene>
    <name evidence="2" type="ORF">DFP94_101478</name>
</gene>
<organism evidence="2 3">
    <name type="scientific">Fontibacillus phaseoli</name>
    <dbReference type="NCBI Taxonomy" id="1416533"/>
    <lineage>
        <taxon>Bacteria</taxon>
        <taxon>Bacillati</taxon>
        <taxon>Bacillota</taxon>
        <taxon>Bacilli</taxon>
        <taxon>Bacillales</taxon>
        <taxon>Paenibacillaceae</taxon>
        <taxon>Fontibacillus</taxon>
    </lineage>
</organism>
<protein>
    <submittedName>
        <fullName evidence="2">Uncharacterized protein</fullName>
    </submittedName>
</protein>
<sequence length="67" mass="6978">MDWNAFFGALTWCSAILSTIGAICFGAFSIDEKDGAIQRFRVVCAASCGLCAVLSVATIAGMGWGPQ</sequence>
<keyword evidence="3" id="KW-1185">Reference proteome</keyword>
<proteinExistence type="predicted"/>
<dbReference type="EMBL" id="QPJW01000001">
    <property type="protein sequence ID" value="RCX22889.1"/>
    <property type="molecule type" value="Genomic_DNA"/>
</dbReference>
<dbReference type="Proteomes" id="UP000253090">
    <property type="component" value="Unassembled WGS sequence"/>
</dbReference>
<reference evidence="2 3" key="1">
    <citation type="submission" date="2018-07" db="EMBL/GenBank/DDBJ databases">
        <title>Genomic Encyclopedia of Type Strains, Phase III (KMG-III): the genomes of soil and plant-associated and newly described type strains.</title>
        <authorList>
            <person name="Whitman W."/>
        </authorList>
    </citation>
    <scope>NUCLEOTIDE SEQUENCE [LARGE SCALE GENOMIC DNA]</scope>
    <source>
        <strain evidence="2 3">CECT 8333</strain>
    </source>
</reference>
<feature type="transmembrane region" description="Helical" evidence="1">
    <location>
        <begin position="6"/>
        <end position="30"/>
    </location>
</feature>
<evidence type="ECO:0000256" key="1">
    <source>
        <dbReference type="SAM" id="Phobius"/>
    </source>
</evidence>
<keyword evidence="1" id="KW-0472">Membrane</keyword>
<feature type="transmembrane region" description="Helical" evidence="1">
    <location>
        <begin position="42"/>
        <end position="64"/>
    </location>
</feature>
<name>A0A369BMR0_9BACL</name>